<reference evidence="2 3" key="1">
    <citation type="submission" date="2015-01" db="EMBL/GenBank/DDBJ databases">
        <title>The Genome Sequence of Exophiala spinifera CBS89968.</title>
        <authorList>
            <consortium name="The Broad Institute Genomics Platform"/>
            <person name="Cuomo C."/>
            <person name="de Hoog S."/>
            <person name="Gorbushina A."/>
            <person name="Stielow B."/>
            <person name="Teixiera M."/>
            <person name="Abouelleil A."/>
            <person name="Chapman S.B."/>
            <person name="Priest M."/>
            <person name="Young S.K."/>
            <person name="Wortman J."/>
            <person name="Nusbaum C."/>
            <person name="Birren B."/>
        </authorList>
    </citation>
    <scope>NUCLEOTIDE SEQUENCE [LARGE SCALE GENOMIC DNA]</scope>
    <source>
        <strain evidence="2 3">CBS 89968</strain>
    </source>
</reference>
<dbReference type="VEuPathDB" id="FungiDB:PV08_06453"/>
<evidence type="ECO:0000256" key="1">
    <source>
        <dbReference type="SAM" id="MobiDB-lite"/>
    </source>
</evidence>
<dbReference type="STRING" id="91928.A0A0D1YMX9"/>
<evidence type="ECO:0000313" key="2">
    <source>
        <dbReference type="EMBL" id="KIW16401.1"/>
    </source>
</evidence>
<dbReference type="RefSeq" id="XP_016236617.1">
    <property type="nucleotide sequence ID" value="XM_016380790.1"/>
</dbReference>
<dbReference type="Proteomes" id="UP000053328">
    <property type="component" value="Unassembled WGS sequence"/>
</dbReference>
<accession>A0A0D1YMX9</accession>
<name>A0A0D1YMX9_9EURO</name>
<feature type="compositionally biased region" description="Basic and acidic residues" evidence="1">
    <location>
        <begin position="137"/>
        <end position="151"/>
    </location>
</feature>
<dbReference type="HOGENOM" id="CLU_836872_0_0_1"/>
<dbReference type="EMBL" id="KN847495">
    <property type="protein sequence ID" value="KIW16401.1"/>
    <property type="molecule type" value="Genomic_DNA"/>
</dbReference>
<sequence>MSSFDDDDGQTTRPNPYMAFVQKSAKKQAFRRPFTRNLTNEINPYIPVPGQNTYPASTLLPRDRGLGFDSFNRLDLPVRQFEPAAASSGRRDGNDASIWDFDGLPSYLRPGSDGDVVPFSPKKRKRSGNSPKGPGKTRCDRGPSSDRDYKAKRVQMTPLPTTLEDATLGDRMLWFWKLEGKSWSAIRAEYERLTKKSYQESTLSLPDAYYQQYPEESYLKVISNRTQQYVEYCEVMMEADKEIAPKRFEAAARIFQSRGKNIAPAVIKRKFANMQATGVEVRPSERRRFMDDEKPNQGGMADIAQEDLANWINEAGDREITEEEVTTAGTQVEGAGLVEYPDSE</sequence>
<evidence type="ECO:0000313" key="3">
    <source>
        <dbReference type="Proteomes" id="UP000053328"/>
    </source>
</evidence>
<dbReference type="OrthoDB" id="4119398at2759"/>
<dbReference type="GeneID" id="27333536"/>
<dbReference type="AlphaFoldDB" id="A0A0D1YMX9"/>
<proteinExistence type="predicted"/>
<feature type="region of interest" description="Disordered" evidence="1">
    <location>
        <begin position="112"/>
        <end position="151"/>
    </location>
</feature>
<gene>
    <name evidence="2" type="ORF">PV08_06453</name>
</gene>
<keyword evidence="3" id="KW-1185">Reference proteome</keyword>
<protein>
    <submittedName>
        <fullName evidence="2">Uncharacterized protein</fullName>
    </submittedName>
</protein>
<organism evidence="2 3">
    <name type="scientific">Exophiala spinifera</name>
    <dbReference type="NCBI Taxonomy" id="91928"/>
    <lineage>
        <taxon>Eukaryota</taxon>
        <taxon>Fungi</taxon>
        <taxon>Dikarya</taxon>
        <taxon>Ascomycota</taxon>
        <taxon>Pezizomycotina</taxon>
        <taxon>Eurotiomycetes</taxon>
        <taxon>Chaetothyriomycetidae</taxon>
        <taxon>Chaetothyriales</taxon>
        <taxon>Herpotrichiellaceae</taxon>
        <taxon>Exophiala</taxon>
    </lineage>
</organism>